<keyword evidence="2" id="KW-0472">Membrane</keyword>
<dbReference type="RefSeq" id="WP_073087772.1">
    <property type="nucleotide sequence ID" value="NZ_FRBL01000016.1"/>
</dbReference>
<organism evidence="3 4">
    <name type="scientific">Chitinophaga jiangningensis</name>
    <dbReference type="NCBI Taxonomy" id="1419482"/>
    <lineage>
        <taxon>Bacteria</taxon>
        <taxon>Pseudomonadati</taxon>
        <taxon>Bacteroidota</taxon>
        <taxon>Chitinophagia</taxon>
        <taxon>Chitinophagales</taxon>
        <taxon>Chitinophagaceae</taxon>
        <taxon>Chitinophaga</taxon>
    </lineage>
</organism>
<accession>A0A1M7N542</accession>
<reference evidence="3 4" key="1">
    <citation type="submission" date="2016-11" db="EMBL/GenBank/DDBJ databases">
        <authorList>
            <person name="Jaros S."/>
            <person name="Januszkiewicz K."/>
            <person name="Wedrychowicz H."/>
        </authorList>
    </citation>
    <scope>NUCLEOTIDE SEQUENCE [LARGE SCALE GENOMIC DNA]</scope>
    <source>
        <strain evidence="3 4">DSM 27406</strain>
    </source>
</reference>
<evidence type="ECO:0000256" key="2">
    <source>
        <dbReference type="SAM" id="Phobius"/>
    </source>
</evidence>
<protein>
    <recommendedName>
        <fullName evidence="5">HlyD family secretion protein</fullName>
    </recommendedName>
</protein>
<evidence type="ECO:0000256" key="1">
    <source>
        <dbReference type="SAM" id="MobiDB-lite"/>
    </source>
</evidence>
<evidence type="ECO:0008006" key="5">
    <source>
        <dbReference type="Google" id="ProtNLM"/>
    </source>
</evidence>
<dbReference type="Proteomes" id="UP000184420">
    <property type="component" value="Unassembled WGS sequence"/>
</dbReference>
<keyword evidence="2" id="KW-1133">Transmembrane helix</keyword>
<dbReference type="STRING" id="1419482.SAMN05444266_11648"/>
<dbReference type="OrthoDB" id="7057889at2"/>
<proteinExistence type="predicted"/>
<evidence type="ECO:0000313" key="4">
    <source>
        <dbReference type="Proteomes" id="UP000184420"/>
    </source>
</evidence>
<feature type="region of interest" description="Disordered" evidence="1">
    <location>
        <begin position="1"/>
        <end position="55"/>
    </location>
</feature>
<dbReference type="AlphaFoldDB" id="A0A1M7N542"/>
<gene>
    <name evidence="3" type="ORF">SAMN05444266_11648</name>
</gene>
<sequence>MAKFKRHHGNGSTLHASGEERSDGFALPNQDHIKGDPLHASGDEPVPGNRHHVNGSTLHASLEDIRSEPVQEIMGKMPPWLIRQGIVMLGVIILGLFAGAWFFTYPEVTPATVTIITHENLITATGKIAAGEAWHMKQGQEVLIRVTGFPSEQFGLLRGKVAGLRAEEADSLLTVDITLENGLVTTNGKRLPALVRLTGNGEITTATTSLLQRLLGSAIMGG</sequence>
<dbReference type="EMBL" id="FRBL01000016">
    <property type="protein sequence ID" value="SHM98107.1"/>
    <property type="molecule type" value="Genomic_DNA"/>
</dbReference>
<feature type="transmembrane region" description="Helical" evidence="2">
    <location>
        <begin position="86"/>
        <end position="105"/>
    </location>
</feature>
<evidence type="ECO:0000313" key="3">
    <source>
        <dbReference type="EMBL" id="SHM98107.1"/>
    </source>
</evidence>
<keyword evidence="2" id="KW-0812">Transmembrane</keyword>
<keyword evidence="4" id="KW-1185">Reference proteome</keyword>
<name>A0A1M7N542_9BACT</name>